<feature type="transmembrane region" description="Helical" evidence="8">
    <location>
        <begin position="639"/>
        <end position="668"/>
    </location>
</feature>
<dbReference type="InterPro" id="IPR035969">
    <property type="entry name" value="Rab-GAP_TBC_sf"/>
</dbReference>
<feature type="transmembrane region" description="Helical" evidence="8">
    <location>
        <begin position="539"/>
        <end position="566"/>
    </location>
</feature>
<evidence type="ECO:0000256" key="6">
    <source>
        <dbReference type="ARBA" id="ARBA00023136"/>
    </source>
</evidence>
<dbReference type="GO" id="GO:0006888">
    <property type="term" value="P:endoplasmic reticulum to Golgi vesicle-mediated transport"/>
    <property type="evidence" value="ECO:0007669"/>
    <property type="project" value="TreeGrafter"/>
</dbReference>
<feature type="compositionally biased region" description="Acidic residues" evidence="7">
    <location>
        <begin position="689"/>
        <end position="701"/>
    </location>
</feature>
<feature type="compositionally biased region" description="Basic and acidic residues" evidence="7">
    <location>
        <begin position="9"/>
        <end position="30"/>
    </location>
</feature>
<evidence type="ECO:0000256" key="5">
    <source>
        <dbReference type="ARBA" id="ARBA00022989"/>
    </source>
</evidence>
<evidence type="ECO:0000256" key="4">
    <source>
        <dbReference type="ARBA" id="ARBA00022692"/>
    </source>
</evidence>
<dbReference type="OrthoDB" id="10256463at2759"/>
<feature type="region of interest" description="Disordered" evidence="7">
    <location>
        <begin position="1"/>
        <end position="30"/>
    </location>
</feature>
<dbReference type="PROSITE" id="PS50086">
    <property type="entry name" value="TBC_RABGAP"/>
    <property type="match status" value="1"/>
</dbReference>
<dbReference type="GeneID" id="55988058"/>
<dbReference type="KEGG" id="trg:TRUGW13939_00545"/>
<feature type="transmembrane region" description="Helical" evidence="8">
    <location>
        <begin position="578"/>
        <end position="596"/>
    </location>
</feature>
<gene>
    <name evidence="10" type="ORF">TRUGW13939_00545</name>
</gene>
<evidence type="ECO:0000256" key="1">
    <source>
        <dbReference type="ARBA" id="ARBA00004141"/>
    </source>
</evidence>
<feature type="transmembrane region" description="Helical" evidence="8">
    <location>
        <begin position="507"/>
        <end position="527"/>
    </location>
</feature>
<accession>A0A7H8QHU1</accession>
<dbReference type="PANTHER" id="PTHR20913:SF7">
    <property type="entry name" value="RE60063P"/>
    <property type="match status" value="1"/>
</dbReference>
<dbReference type="EMBL" id="CP055898">
    <property type="protein sequence ID" value="QKX53466.1"/>
    <property type="molecule type" value="Genomic_DNA"/>
</dbReference>
<dbReference type="PANTHER" id="PTHR20913">
    <property type="entry name" value="TBC1 DOMAIN FAMILY MEMBER 20/GTPASE"/>
    <property type="match status" value="1"/>
</dbReference>
<proteinExistence type="inferred from homology"/>
<dbReference type="Pfam" id="PF00566">
    <property type="entry name" value="RabGAP-TBC"/>
    <property type="match status" value="1"/>
</dbReference>
<dbReference type="Gene3D" id="1.10.8.1310">
    <property type="match status" value="1"/>
</dbReference>
<evidence type="ECO:0000256" key="3">
    <source>
        <dbReference type="ARBA" id="ARBA00022468"/>
    </source>
</evidence>
<feature type="compositionally biased region" description="Gly residues" evidence="7">
    <location>
        <begin position="438"/>
        <end position="447"/>
    </location>
</feature>
<evidence type="ECO:0000313" key="10">
    <source>
        <dbReference type="EMBL" id="QKX53466.1"/>
    </source>
</evidence>
<keyword evidence="11" id="KW-1185">Reference proteome</keyword>
<evidence type="ECO:0000256" key="8">
    <source>
        <dbReference type="SAM" id="Phobius"/>
    </source>
</evidence>
<dbReference type="InterPro" id="IPR006977">
    <property type="entry name" value="Yip1_dom"/>
</dbReference>
<dbReference type="Pfam" id="PF04893">
    <property type="entry name" value="Yip1"/>
    <property type="match status" value="1"/>
</dbReference>
<dbReference type="SUPFAM" id="SSF47923">
    <property type="entry name" value="Ypt/Rab-GAP domain of gyp1p"/>
    <property type="match status" value="1"/>
</dbReference>
<protein>
    <recommendedName>
        <fullName evidence="9">Rab-GAP TBC domain-containing protein</fullName>
    </recommendedName>
</protein>
<dbReference type="Gene3D" id="1.10.472.80">
    <property type="entry name" value="Ypt/Rab-GAP domain of gyp1p, domain 3"/>
    <property type="match status" value="1"/>
</dbReference>
<dbReference type="SMART" id="SM00164">
    <property type="entry name" value="TBC"/>
    <property type="match status" value="1"/>
</dbReference>
<dbReference type="FunFam" id="1.10.8.1310:FF:000001">
    <property type="entry name" value="TBC1 domain family, member 20"/>
    <property type="match status" value="1"/>
</dbReference>
<reference evidence="11" key="1">
    <citation type="submission" date="2020-06" db="EMBL/GenBank/DDBJ databases">
        <title>A chromosome-scale genome assembly of Talaromyces rugulosus W13939.</title>
        <authorList>
            <person name="Wang B."/>
            <person name="Guo L."/>
            <person name="Ye K."/>
            <person name="Wang L."/>
        </authorList>
    </citation>
    <scope>NUCLEOTIDE SEQUENCE [LARGE SCALE GENOMIC DNA]</scope>
    <source>
        <strain evidence="11">W13939</strain>
    </source>
</reference>
<feature type="region of interest" description="Disordered" evidence="7">
    <location>
        <begin position="678"/>
        <end position="709"/>
    </location>
</feature>
<dbReference type="RefSeq" id="XP_035339645.1">
    <property type="nucleotide sequence ID" value="XM_035483752.1"/>
</dbReference>
<dbReference type="GO" id="GO:0005789">
    <property type="term" value="C:endoplasmic reticulum membrane"/>
    <property type="evidence" value="ECO:0007669"/>
    <property type="project" value="TreeGrafter"/>
</dbReference>
<organism evidence="10 11">
    <name type="scientific">Talaromyces rugulosus</name>
    <name type="common">Penicillium rugulosum</name>
    <dbReference type="NCBI Taxonomy" id="121627"/>
    <lineage>
        <taxon>Eukaryota</taxon>
        <taxon>Fungi</taxon>
        <taxon>Dikarya</taxon>
        <taxon>Ascomycota</taxon>
        <taxon>Pezizomycotina</taxon>
        <taxon>Eurotiomycetes</taxon>
        <taxon>Eurotiomycetidae</taxon>
        <taxon>Eurotiales</taxon>
        <taxon>Trichocomaceae</taxon>
        <taxon>Talaromyces</taxon>
        <taxon>Talaromyces sect. Islandici</taxon>
    </lineage>
</organism>
<comment type="similarity">
    <text evidence="2">Belongs to the YIP1 family.</text>
</comment>
<comment type="subcellular location">
    <subcellularLocation>
        <location evidence="1">Membrane</location>
        <topology evidence="1">Multi-pass membrane protein</topology>
    </subcellularLocation>
</comment>
<feature type="region of interest" description="Disordered" evidence="7">
    <location>
        <begin position="433"/>
        <end position="455"/>
    </location>
</feature>
<dbReference type="AlphaFoldDB" id="A0A7H8QHU1"/>
<dbReference type="Proteomes" id="UP000509510">
    <property type="component" value="Chromosome I"/>
</dbReference>
<dbReference type="FunFam" id="1.10.472.80:FF:000060">
    <property type="entry name" value="TBC domain protein, putative"/>
    <property type="match status" value="1"/>
</dbReference>
<keyword evidence="4 8" id="KW-0812">Transmembrane</keyword>
<evidence type="ECO:0000256" key="7">
    <source>
        <dbReference type="SAM" id="MobiDB-lite"/>
    </source>
</evidence>
<dbReference type="InterPro" id="IPR045913">
    <property type="entry name" value="TBC20/Gyp8-like"/>
</dbReference>
<keyword evidence="6 8" id="KW-0472">Membrane</keyword>
<dbReference type="GO" id="GO:0005096">
    <property type="term" value="F:GTPase activator activity"/>
    <property type="evidence" value="ECO:0007669"/>
    <property type="project" value="UniProtKB-KW"/>
</dbReference>
<sequence>MDETVEDLSTDRDAKQAFDAETREKSRAVDEKREAIERACQQKDVKALVGYATSPGGLLDDTLRQAAWPLLLGEDQSKEVSQIDWTDLPRHGDEDQVKLDVNRSFVYYPQGEEEDLAKRKQQLSNLITETLRRHPMLCYFQGYHDIAQVLLLVLGPHTARNTFARVSLLRIRDYMLPSLTPALKHLNLIPVILESVDVRVRRHLSGTQPFFALAAALTLYAHDIEEYDDIVRLYDFLLSHEPVVAIYLFAAIVLKRKKELLDIPIDEPEMIHFTLSKLPAPLDLEGLIVSTLDLYEQHPPESLPFRTWRQIPYNSVLKTSRTVGEAVSFDEATQLFELQAKQLQREESRKKIYAALWRYRRPAGSLGLALLVGLVSIYIHVDAEVRLSLLLLSNTSAIHYRGDLGHTDLQEDLEFHPSNFENDARTAKIQADSQPFLGGNGGGGGGSSRDAGGRSGDGKHRLWTIQYYSQFFDVDTNEVLRRCVAAVYPRSNFLDILDGNPDLYGPFWIATTVIIILFLTGTISQYLSREHDKHFEYDFRLLSGAAGLVYGYTGVIPIALWAALRWFGSSTADLVECWALYGYANLMWIAVALVSWSPLTALNWALVGVGFASTVFFLLRNLYPVLTATDAKTSKMLLIAVVVLHAGLAIAIKVLFFAYDFFIISLLLSSFANTFSSHGSPVSKKNHDDDDDKHDDDDDKDDDKRRLLF</sequence>
<keyword evidence="5 8" id="KW-1133">Transmembrane helix</keyword>
<feature type="domain" description="Rab-GAP TBC" evidence="9">
    <location>
        <begin position="58"/>
        <end position="241"/>
    </location>
</feature>
<dbReference type="InterPro" id="IPR000195">
    <property type="entry name" value="Rab-GAP-TBC_dom"/>
</dbReference>
<keyword evidence="3" id="KW-0343">GTPase activation</keyword>
<evidence type="ECO:0000259" key="9">
    <source>
        <dbReference type="PROSITE" id="PS50086"/>
    </source>
</evidence>
<evidence type="ECO:0000313" key="11">
    <source>
        <dbReference type="Proteomes" id="UP000509510"/>
    </source>
</evidence>
<evidence type="ECO:0000256" key="2">
    <source>
        <dbReference type="ARBA" id="ARBA00010596"/>
    </source>
</evidence>
<name>A0A7H8QHU1_TALRU</name>
<feature type="transmembrane region" description="Helical" evidence="8">
    <location>
        <begin position="601"/>
        <end position="619"/>
    </location>
</feature>